<keyword evidence="10" id="KW-0175">Coiled coil</keyword>
<dbReference type="InterPro" id="IPR006144">
    <property type="entry name" value="Secretion_HlyD_CS"/>
</dbReference>
<dbReference type="Gene3D" id="2.40.50.100">
    <property type="match status" value="1"/>
</dbReference>
<evidence type="ECO:0000256" key="10">
    <source>
        <dbReference type="SAM" id="Coils"/>
    </source>
</evidence>
<dbReference type="SUPFAM" id="SSF111369">
    <property type="entry name" value="HlyD-like secretion proteins"/>
    <property type="match status" value="1"/>
</dbReference>
<dbReference type="InterPro" id="IPR058781">
    <property type="entry name" value="HH_AprE-like"/>
</dbReference>
<keyword evidence="8 9" id="KW-0472">Membrane</keyword>
<evidence type="ECO:0000256" key="3">
    <source>
        <dbReference type="ARBA" id="ARBA00022448"/>
    </source>
</evidence>
<dbReference type="AlphaFoldDB" id="K8PM15"/>
<feature type="transmembrane region" description="Helical" evidence="9">
    <location>
        <begin position="26"/>
        <end position="47"/>
    </location>
</feature>
<dbReference type="HOGENOM" id="CLU_023976_8_0_5"/>
<dbReference type="GO" id="GO:0005886">
    <property type="term" value="C:plasma membrane"/>
    <property type="evidence" value="ECO:0007669"/>
    <property type="project" value="UniProtKB-SubCell"/>
</dbReference>
<keyword evidence="3 9" id="KW-0813">Transport</keyword>
<keyword evidence="14" id="KW-1185">Reference proteome</keyword>
<name>K8PM15_9BRAD</name>
<evidence type="ECO:0000256" key="8">
    <source>
        <dbReference type="ARBA" id="ARBA00023136"/>
    </source>
</evidence>
<evidence type="ECO:0000313" key="13">
    <source>
        <dbReference type="EMBL" id="EKS39418.1"/>
    </source>
</evidence>
<dbReference type="InterPro" id="IPR050739">
    <property type="entry name" value="MFP"/>
</dbReference>
<gene>
    <name evidence="13" type="ORF">HMPREF9695_01379</name>
</gene>
<evidence type="ECO:0000256" key="9">
    <source>
        <dbReference type="RuleBase" id="RU365093"/>
    </source>
</evidence>
<keyword evidence="7 9" id="KW-1133">Transmembrane helix</keyword>
<dbReference type="InterPro" id="IPR058982">
    <property type="entry name" value="Beta-barrel_AprE"/>
</dbReference>
<evidence type="ECO:0000313" key="14">
    <source>
        <dbReference type="Proteomes" id="UP000001096"/>
    </source>
</evidence>
<organism evidence="13 14">
    <name type="scientific">Afipia broomeae ATCC 49717</name>
    <dbReference type="NCBI Taxonomy" id="883078"/>
    <lineage>
        <taxon>Bacteria</taxon>
        <taxon>Pseudomonadati</taxon>
        <taxon>Pseudomonadota</taxon>
        <taxon>Alphaproteobacteria</taxon>
        <taxon>Hyphomicrobiales</taxon>
        <taxon>Nitrobacteraceae</taxon>
        <taxon>Afipia</taxon>
    </lineage>
</organism>
<evidence type="ECO:0000256" key="7">
    <source>
        <dbReference type="ARBA" id="ARBA00022989"/>
    </source>
</evidence>
<sequence length="416" mass="46120">MQQSDFAFANDIRAAVELRTPRTSRLVLLCTLALLVVGVVWAHFAVLDEVKRGNGRVISSRQTQVLQSLEGGLVLEILVREGDIVKQGQVLMRIDDTKFSADLGEVRERRASNAARVARLQAEVIGAEKPIFPEELVKLAPQIVETEQNLFTARVKKVSQDIDVLAQQETRLAASLKLLSREVEITRNLYAQKVVPEIEMLRLERQASEIRGQLAETQSRITNIKTAFRSQSEEDLAKSRGDLAVLEENIKSAQDRVRRADLKSPVNGIVNKLNVTTVGAVVQPGANLMDIVPLDDSLLVEGRIRPQDIAFIRAGQDAVVKITAYDSSVYGSLKGKVERISADTIADDKPERGEKGETFYRVMVRTDKNHLGTTETPLPIIPGMVSTVEILTGAKSVLDYVVKPARMLRDEALRER</sequence>
<evidence type="ECO:0000256" key="4">
    <source>
        <dbReference type="ARBA" id="ARBA00022475"/>
    </source>
</evidence>
<keyword evidence="4 9" id="KW-1003">Cell membrane</keyword>
<comment type="similarity">
    <text evidence="2 9">Belongs to the membrane fusion protein (MFP) (TC 8.A.1) family.</text>
</comment>
<keyword evidence="5 9" id="KW-0997">Cell inner membrane</keyword>
<dbReference type="PANTHER" id="PTHR30386:SF26">
    <property type="entry name" value="TRANSPORT PROTEIN COMB"/>
    <property type="match status" value="1"/>
</dbReference>
<dbReference type="Gene3D" id="2.40.30.170">
    <property type="match status" value="1"/>
</dbReference>
<dbReference type="Pfam" id="PF26002">
    <property type="entry name" value="Beta-barrel_AprE"/>
    <property type="match status" value="1"/>
</dbReference>
<protein>
    <recommendedName>
        <fullName evidence="9">Membrane fusion protein (MFP) family protein</fullName>
    </recommendedName>
</protein>
<evidence type="ECO:0000259" key="12">
    <source>
        <dbReference type="Pfam" id="PF26002"/>
    </source>
</evidence>
<feature type="domain" description="AprE-like long alpha-helical hairpin" evidence="11">
    <location>
        <begin position="100"/>
        <end position="175"/>
    </location>
</feature>
<keyword evidence="6 9" id="KW-0812">Transmembrane</keyword>
<dbReference type="eggNOG" id="COG0845">
    <property type="taxonomic scope" value="Bacteria"/>
</dbReference>
<proteinExistence type="inferred from homology"/>
<dbReference type="PROSITE" id="PS00543">
    <property type="entry name" value="HLYD_FAMILY"/>
    <property type="match status" value="1"/>
</dbReference>
<dbReference type="PANTHER" id="PTHR30386">
    <property type="entry name" value="MEMBRANE FUSION SUBUNIT OF EMRAB-TOLC MULTIDRUG EFFLUX PUMP"/>
    <property type="match status" value="1"/>
</dbReference>
<comment type="caution">
    <text evidence="13">The sequence shown here is derived from an EMBL/GenBank/DDBJ whole genome shotgun (WGS) entry which is preliminary data.</text>
</comment>
<evidence type="ECO:0000256" key="2">
    <source>
        <dbReference type="ARBA" id="ARBA00009477"/>
    </source>
</evidence>
<dbReference type="PATRIC" id="fig|883078.3.peg.1411"/>
<accession>K8PM15</accession>
<dbReference type="GO" id="GO:0009306">
    <property type="term" value="P:protein secretion"/>
    <property type="evidence" value="ECO:0007669"/>
    <property type="project" value="InterPro"/>
</dbReference>
<feature type="domain" description="AprE-like beta-barrel" evidence="12">
    <location>
        <begin position="298"/>
        <end position="393"/>
    </location>
</feature>
<dbReference type="Pfam" id="PF25994">
    <property type="entry name" value="HH_AprE"/>
    <property type="match status" value="1"/>
</dbReference>
<dbReference type="Proteomes" id="UP000001096">
    <property type="component" value="Unassembled WGS sequence"/>
</dbReference>
<evidence type="ECO:0000256" key="5">
    <source>
        <dbReference type="ARBA" id="ARBA00022519"/>
    </source>
</evidence>
<evidence type="ECO:0000256" key="1">
    <source>
        <dbReference type="ARBA" id="ARBA00004377"/>
    </source>
</evidence>
<feature type="coiled-coil region" evidence="10">
    <location>
        <begin position="200"/>
        <end position="263"/>
    </location>
</feature>
<reference evidence="13 14" key="1">
    <citation type="submission" date="2012-04" db="EMBL/GenBank/DDBJ databases">
        <title>The Genome Sequence of Afipia broomeae ATCC 49717.</title>
        <authorList>
            <consortium name="The Broad Institute Genome Sequencing Platform"/>
            <person name="Earl A."/>
            <person name="Ward D."/>
            <person name="Feldgarden M."/>
            <person name="Gevers D."/>
            <person name="Huys G."/>
            <person name="Walker B."/>
            <person name="Young S.K."/>
            <person name="Zeng Q."/>
            <person name="Gargeya S."/>
            <person name="Fitzgerald M."/>
            <person name="Haas B."/>
            <person name="Abouelleil A."/>
            <person name="Alvarado L."/>
            <person name="Arachchi H.M."/>
            <person name="Berlin A."/>
            <person name="Chapman S.B."/>
            <person name="Goldberg J."/>
            <person name="Griggs A."/>
            <person name="Gujja S."/>
            <person name="Hansen M."/>
            <person name="Howarth C."/>
            <person name="Imamovic A."/>
            <person name="Larimer J."/>
            <person name="McCowen C."/>
            <person name="Montmayeur A."/>
            <person name="Murphy C."/>
            <person name="Neiman D."/>
            <person name="Pearson M."/>
            <person name="Priest M."/>
            <person name="Roberts A."/>
            <person name="Saif S."/>
            <person name="Shea T."/>
            <person name="Sisk P."/>
            <person name="Sykes S."/>
            <person name="Wortman J."/>
            <person name="Nusbaum C."/>
            <person name="Birren B."/>
        </authorList>
    </citation>
    <scope>NUCLEOTIDE SEQUENCE [LARGE SCALE GENOMIC DNA]</scope>
    <source>
        <strain evidence="13 14">ATCC 49717</strain>
    </source>
</reference>
<dbReference type="InterPro" id="IPR010129">
    <property type="entry name" value="T1SS_HlyD"/>
</dbReference>
<dbReference type="EMBL" id="AGWX01000002">
    <property type="protein sequence ID" value="EKS39418.1"/>
    <property type="molecule type" value="Genomic_DNA"/>
</dbReference>
<comment type="subcellular location">
    <subcellularLocation>
        <location evidence="1 9">Cell inner membrane</location>
        <topology evidence="1 9">Single-pass membrane protein</topology>
    </subcellularLocation>
</comment>
<evidence type="ECO:0000259" key="11">
    <source>
        <dbReference type="Pfam" id="PF25994"/>
    </source>
</evidence>
<dbReference type="NCBIfam" id="TIGR01843">
    <property type="entry name" value="type_I_hlyD"/>
    <property type="match status" value="1"/>
</dbReference>
<dbReference type="RefSeq" id="WP_006020097.1">
    <property type="nucleotide sequence ID" value="NZ_KB375282.1"/>
</dbReference>
<evidence type="ECO:0000256" key="6">
    <source>
        <dbReference type="ARBA" id="ARBA00022692"/>
    </source>
</evidence>
<dbReference type="PRINTS" id="PR01490">
    <property type="entry name" value="RTXTOXIND"/>
</dbReference>